<evidence type="ECO:0000256" key="3">
    <source>
        <dbReference type="ARBA" id="ARBA00023242"/>
    </source>
</evidence>
<evidence type="ECO:0000313" key="5">
    <source>
        <dbReference type="EMBL" id="GIL64002.1"/>
    </source>
</evidence>
<evidence type="ECO:0000313" key="6">
    <source>
        <dbReference type="Proteomes" id="UP000747399"/>
    </source>
</evidence>
<comment type="subcellular location">
    <subcellularLocation>
        <location evidence="1">Nucleus</location>
    </subcellularLocation>
</comment>
<comment type="similarity">
    <text evidence="2">Belongs to the TLS1 family.</text>
</comment>
<dbReference type="GO" id="GO:0005681">
    <property type="term" value="C:spliceosomal complex"/>
    <property type="evidence" value="ECO:0007669"/>
    <property type="project" value="TreeGrafter"/>
</dbReference>
<sequence length="293" mass="31334">MSKQRNIRKKAPSEEPGDGQDGEAEAECQRDKMTETRLMQQLRRRAAGTGAASLAMGLAGPGIGPGGGDTGGGGGGRAGSAEPRSAADDTQATAEVAGTGPVMDTYVKAKTIATQQNEDEHMQKYIEEQLALRLGKAAAAQVADEELDPEAKRRKIEAELYAVPADFKNTLEQEVVLPGLVSTLSEVPLSAKDKLASIEATEALKRRLLARVGAGTLVLEEEEEARVLDAAKIRRGQFVKQFGRLPPKQQLTPEEFEAEARRRKVISDRKPYVPVLRGEGGGGGRGSSSKQKY</sequence>
<reference evidence="5" key="1">
    <citation type="journal article" date="2021" name="Proc. Natl. Acad. Sci. U.S.A.">
        <title>Three genomes in the algal genus Volvox reveal the fate of a haploid sex-determining region after a transition to homothallism.</title>
        <authorList>
            <person name="Yamamoto K."/>
            <person name="Hamaji T."/>
            <person name="Kawai-Toyooka H."/>
            <person name="Matsuzaki R."/>
            <person name="Takahashi F."/>
            <person name="Nishimura Y."/>
            <person name="Kawachi M."/>
            <person name="Noguchi H."/>
            <person name="Minakuchi Y."/>
            <person name="Umen J.G."/>
            <person name="Toyoda A."/>
            <person name="Nozaki H."/>
        </authorList>
    </citation>
    <scope>NUCLEOTIDE SEQUENCE</scope>
    <source>
        <strain evidence="5">NIES-3780</strain>
    </source>
</reference>
<dbReference type="PANTHER" id="PTHR13486:SF2">
    <property type="entry name" value="SPLICING FACTOR C9ORF78"/>
    <property type="match status" value="1"/>
</dbReference>
<evidence type="ECO:0000256" key="2">
    <source>
        <dbReference type="ARBA" id="ARBA00007643"/>
    </source>
</evidence>
<gene>
    <name evidence="5" type="ORF">Vafri_17942</name>
</gene>
<dbReference type="AlphaFoldDB" id="A0A8J4BM62"/>
<accession>A0A8J4BM62</accession>
<dbReference type="GO" id="GO:0000398">
    <property type="term" value="P:mRNA splicing, via spliceosome"/>
    <property type="evidence" value="ECO:0007669"/>
    <property type="project" value="TreeGrafter"/>
</dbReference>
<organism evidence="5 6">
    <name type="scientific">Volvox africanus</name>
    <dbReference type="NCBI Taxonomy" id="51714"/>
    <lineage>
        <taxon>Eukaryota</taxon>
        <taxon>Viridiplantae</taxon>
        <taxon>Chlorophyta</taxon>
        <taxon>core chlorophytes</taxon>
        <taxon>Chlorophyceae</taxon>
        <taxon>CS clade</taxon>
        <taxon>Chlamydomonadales</taxon>
        <taxon>Volvocaceae</taxon>
        <taxon>Volvox</taxon>
    </lineage>
</organism>
<dbReference type="Proteomes" id="UP000747399">
    <property type="component" value="Unassembled WGS sequence"/>
</dbReference>
<feature type="compositionally biased region" description="Basic residues" evidence="4">
    <location>
        <begin position="1"/>
        <end position="10"/>
    </location>
</feature>
<name>A0A8J4BM62_9CHLO</name>
<comment type="caution">
    <text evidence="5">The sequence shown here is derived from an EMBL/GenBank/DDBJ whole genome shotgun (WGS) entry which is preliminary data.</text>
</comment>
<dbReference type="InterPro" id="IPR010756">
    <property type="entry name" value="Tls1-like"/>
</dbReference>
<dbReference type="Pfam" id="PF07052">
    <property type="entry name" value="Hep_59"/>
    <property type="match status" value="1"/>
</dbReference>
<keyword evidence="6" id="KW-1185">Reference proteome</keyword>
<dbReference type="EMBL" id="BNCO01000062">
    <property type="protein sequence ID" value="GIL64002.1"/>
    <property type="molecule type" value="Genomic_DNA"/>
</dbReference>
<dbReference type="PANTHER" id="PTHR13486">
    <property type="entry name" value="TELOMERE LENGTH AND SILENCING PROTEIN 1 TLS1 FAMILY MEMBER"/>
    <property type="match status" value="1"/>
</dbReference>
<feature type="compositionally biased region" description="Gly residues" evidence="4">
    <location>
        <begin position="59"/>
        <end position="78"/>
    </location>
</feature>
<evidence type="ECO:0000256" key="1">
    <source>
        <dbReference type="ARBA" id="ARBA00004123"/>
    </source>
</evidence>
<feature type="compositionally biased region" description="Acidic residues" evidence="4">
    <location>
        <begin position="15"/>
        <end position="26"/>
    </location>
</feature>
<proteinExistence type="inferred from homology"/>
<evidence type="ECO:0000256" key="4">
    <source>
        <dbReference type="SAM" id="MobiDB-lite"/>
    </source>
</evidence>
<feature type="region of interest" description="Disordered" evidence="4">
    <location>
        <begin position="1"/>
        <end position="99"/>
    </location>
</feature>
<keyword evidence="3" id="KW-0539">Nucleus</keyword>
<protein>
    <submittedName>
        <fullName evidence="5">Uncharacterized protein</fullName>
    </submittedName>
</protein>
<feature type="region of interest" description="Disordered" evidence="4">
    <location>
        <begin position="273"/>
        <end position="293"/>
    </location>
</feature>